<comment type="similarity">
    <text evidence="5">Belongs to the PPase family.</text>
</comment>
<dbReference type="HAMAP" id="MF_00209">
    <property type="entry name" value="Inorganic_PPase"/>
    <property type="match status" value="1"/>
</dbReference>
<dbReference type="NCBIfam" id="NF002317">
    <property type="entry name" value="PRK01250.1"/>
    <property type="match status" value="1"/>
</dbReference>
<dbReference type="RefSeq" id="WP_131907738.1">
    <property type="nucleotide sequence ID" value="NZ_BAAAFU010000007.1"/>
</dbReference>
<comment type="cofactor">
    <cofactor evidence="1 5">
        <name>Mg(2+)</name>
        <dbReference type="ChEBI" id="CHEBI:18420"/>
    </cofactor>
</comment>
<feature type="binding site" evidence="5">
    <location>
        <position position="56"/>
    </location>
    <ligand>
        <name>substrate</name>
    </ligand>
</feature>
<dbReference type="EMBL" id="SMFQ01000005">
    <property type="protein sequence ID" value="TCJ83265.1"/>
    <property type="molecule type" value="Genomic_DNA"/>
</dbReference>
<dbReference type="EC" id="3.6.1.1" evidence="5"/>
<dbReference type="Proteomes" id="UP000294887">
    <property type="component" value="Unassembled WGS sequence"/>
</dbReference>
<evidence type="ECO:0000313" key="6">
    <source>
        <dbReference type="EMBL" id="TCJ83265.1"/>
    </source>
</evidence>
<feature type="binding site" evidence="5">
    <location>
        <position position="71"/>
    </location>
    <ligand>
        <name>Mg(2+)</name>
        <dbReference type="ChEBI" id="CHEBI:18420"/>
        <label>1</label>
    </ligand>
</feature>
<dbReference type="Pfam" id="PF00719">
    <property type="entry name" value="Pyrophosphatase"/>
    <property type="match status" value="1"/>
</dbReference>
<keyword evidence="2 5" id="KW-0479">Metal-binding</keyword>
<feature type="binding site" evidence="5">
    <location>
        <position position="71"/>
    </location>
    <ligand>
        <name>Mg(2+)</name>
        <dbReference type="ChEBI" id="CHEBI:18420"/>
        <label>2</label>
    </ligand>
</feature>
<organism evidence="6 7">
    <name type="scientific">Cocleimonas flava</name>
    <dbReference type="NCBI Taxonomy" id="634765"/>
    <lineage>
        <taxon>Bacteria</taxon>
        <taxon>Pseudomonadati</taxon>
        <taxon>Pseudomonadota</taxon>
        <taxon>Gammaproteobacteria</taxon>
        <taxon>Thiotrichales</taxon>
        <taxon>Thiotrichaceae</taxon>
        <taxon>Cocleimonas</taxon>
    </lineage>
</organism>
<comment type="catalytic activity">
    <reaction evidence="5">
        <text>diphosphate + H2O = 2 phosphate + H(+)</text>
        <dbReference type="Rhea" id="RHEA:24576"/>
        <dbReference type="ChEBI" id="CHEBI:15377"/>
        <dbReference type="ChEBI" id="CHEBI:15378"/>
        <dbReference type="ChEBI" id="CHEBI:33019"/>
        <dbReference type="ChEBI" id="CHEBI:43474"/>
        <dbReference type="EC" id="3.6.1.1"/>
    </reaction>
</comment>
<comment type="subcellular location">
    <subcellularLocation>
        <location evidence="5">Cytoplasm</location>
    </subcellularLocation>
</comment>
<evidence type="ECO:0000313" key="7">
    <source>
        <dbReference type="Proteomes" id="UP000294887"/>
    </source>
</evidence>
<evidence type="ECO:0000256" key="2">
    <source>
        <dbReference type="ARBA" id="ARBA00022723"/>
    </source>
</evidence>
<feature type="binding site" evidence="5">
    <location>
        <position position="30"/>
    </location>
    <ligand>
        <name>substrate</name>
    </ligand>
</feature>
<reference evidence="6 7" key="1">
    <citation type="submission" date="2019-03" db="EMBL/GenBank/DDBJ databases">
        <title>Genomic Encyclopedia of Type Strains, Phase IV (KMG-IV): sequencing the most valuable type-strain genomes for metagenomic binning, comparative biology and taxonomic classification.</title>
        <authorList>
            <person name="Goeker M."/>
        </authorList>
    </citation>
    <scope>NUCLEOTIDE SEQUENCE [LARGE SCALE GENOMIC DNA]</scope>
    <source>
        <strain evidence="6 7">DSM 24830</strain>
    </source>
</reference>
<dbReference type="Gene3D" id="3.90.80.10">
    <property type="entry name" value="Inorganic pyrophosphatase"/>
    <property type="match status" value="1"/>
</dbReference>
<dbReference type="GO" id="GO:0005737">
    <property type="term" value="C:cytoplasm"/>
    <property type="evidence" value="ECO:0007669"/>
    <property type="project" value="UniProtKB-SubCell"/>
</dbReference>
<keyword evidence="4 5" id="KW-0460">Magnesium</keyword>
<dbReference type="InterPro" id="IPR008162">
    <property type="entry name" value="Pyrophosphatase"/>
</dbReference>
<dbReference type="InterPro" id="IPR036649">
    <property type="entry name" value="Pyrophosphatase_sf"/>
</dbReference>
<accession>A0A4V2P7V0</accession>
<evidence type="ECO:0000256" key="3">
    <source>
        <dbReference type="ARBA" id="ARBA00022801"/>
    </source>
</evidence>
<dbReference type="CDD" id="cd00412">
    <property type="entry name" value="pyrophosphatase"/>
    <property type="match status" value="1"/>
</dbReference>
<sequence length="178" mass="19869">MNIDNIEIGSNYPEEVNVIIEIPAESSPVKYEIEKDSGALFVDRFMQAPIFYPANYGFIPHTLAEDGDAMDVLVVTPTPLIHNCVIAARPVGILEMTDEAGKDSKVLAVPARGLHSASDHLQSYTDLPPLLLEQIEHFFEYYKVMDKDKWVKLDGWNDADAAKQAILDSIKMFNDDKG</sequence>
<gene>
    <name evidence="5" type="primary">ppa</name>
    <name evidence="6" type="ORF">EV695_4005</name>
</gene>
<comment type="caution">
    <text evidence="6">The sequence shown here is derived from an EMBL/GenBank/DDBJ whole genome shotgun (WGS) entry which is preliminary data.</text>
</comment>
<dbReference type="SUPFAM" id="SSF50324">
    <property type="entry name" value="Inorganic pyrophosphatase"/>
    <property type="match status" value="1"/>
</dbReference>
<evidence type="ECO:0000256" key="5">
    <source>
        <dbReference type="HAMAP-Rule" id="MF_00209"/>
    </source>
</evidence>
<dbReference type="AlphaFoldDB" id="A0A4V2P7V0"/>
<feature type="binding site" evidence="5">
    <location>
        <position position="142"/>
    </location>
    <ligand>
        <name>substrate</name>
    </ligand>
</feature>
<dbReference type="GO" id="GO:0000287">
    <property type="term" value="F:magnesium ion binding"/>
    <property type="evidence" value="ECO:0007669"/>
    <property type="project" value="UniProtKB-UniRule"/>
</dbReference>
<dbReference type="GO" id="GO:0006796">
    <property type="term" value="P:phosphate-containing compound metabolic process"/>
    <property type="evidence" value="ECO:0007669"/>
    <property type="project" value="InterPro"/>
</dbReference>
<feature type="binding site" evidence="5">
    <location>
        <position position="66"/>
    </location>
    <ligand>
        <name>Mg(2+)</name>
        <dbReference type="ChEBI" id="CHEBI:18420"/>
        <label>1</label>
    </ligand>
</feature>
<name>A0A4V2P7V0_9GAMM</name>
<dbReference type="GO" id="GO:0004427">
    <property type="term" value="F:inorganic diphosphate phosphatase activity"/>
    <property type="evidence" value="ECO:0007669"/>
    <property type="project" value="UniProtKB-UniRule"/>
</dbReference>
<keyword evidence="7" id="KW-1185">Reference proteome</keyword>
<dbReference type="OrthoDB" id="5187599at2"/>
<protein>
    <recommendedName>
        <fullName evidence="5">Inorganic pyrophosphatase</fullName>
        <ecNumber evidence="5">3.6.1.1</ecNumber>
    </recommendedName>
    <alternativeName>
        <fullName evidence="5">Pyrophosphate phospho-hydrolase</fullName>
        <shortName evidence="5">PPase</shortName>
    </alternativeName>
</protein>
<keyword evidence="3 5" id="KW-0378">Hydrolase</keyword>
<feature type="binding site" evidence="5">
    <location>
        <position position="103"/>
    </location>
    <ligand>
        <name>Mg(2+)</name>
        <dbReference type="ChEBI" id="CHEBI:18420"/>
        <label>1</label>
    </ligand>
</feature>
<keyword evidence="5" id="KW-0963">Cytoplasm</keyword>
<evidence type="ECO:0000256" key="4">
    <source>
        <dbReference type="ARBA" id="ARBA00022842"/>
    </source>
</evidence>
<proteinExistence type="inferred from homology"/>
<feature type="binding site" evidence="5">
    <location>
        <position position="44"/>
    </location>
    <ligand>
        <name>substrate</name>
    </ligand>
</feature>
<evidence type="ECO:0000256" key="1">
    <source>
        <dbReference type="ARBA" id="ARBA00001946"/>
    </source>
</evidence>
<dbReference type="PANTHER" id="PTHR10286">
    <property type="entry name" value="INORGANIC PYROPHOSPHATASE"/>
    <property type="match status" value="1"/>
</dbReference>
<comment type="subunit">
    <text evidence="5">Homohexamer.</text>
</comment>
<comment type="function">
    <text evidence="5">Catalyzes the hydrolysis of inorganic pyrophosphate (PPi) forming two phosphate ions.</text>
</comment>